<dbReference type="SMART" id="SM00382">
    <property type="entry name" value="AAA"/>
    <property type="match status" value="1"/>
</dbReference>
<accession>A0A4U7BEI2</accession>
<dbReference type="FunFam" id="3.40.50.300:FF:000854">
    <property type="entry name" value="Multidrug ABC transporter ATP-binding protein"/>
    <property type="match status" value="1"/>
</dbReference>
<dbReference type="GO" id="GO:0015421">
    <property type="term" value="F:ABC-type oligopeptide transporter activity"/>
    <property type="evidence" value="ECO:0007669"/>
    <property type="project" value="TreeGrafter"/>
</dbReference>
<feature type="transmembrane region" description="Helical" evidence="9">
    <location>
        <begin position="140"/>
        <end position="160"/>
    </location>
</feature>
<gene>
    <name evidence="12" type="ORF">CQA69_06715</name>
</gene>
<protein>
    <submittedName>
        <fullName evidence="12">ABC transporter permease</fullName>
    </submittedName>
</protein>
<feature type="transmembrane region" description="Helical" evidence="9">
    <location>
        <begin position="166"/>
        <end position="184"/>
    </location>
</feature>
<reference evidence="12 13" key="1">
    <citation type="submission" date="2018-05" db="EMBL/GenBank/DDBJ databases">
        <title>Novel Campyloabacter and Helicobacter Species and Strains.</title>
        <authorList>
            <person name="Mannion A.J."/>
            <person name="Shen Z."/>
            <person name="Fox J.G."/>
        </authorList>
    </citation>
    <scope>NUCLEOTIDE SEQUENCE [LARGE SCALE GENOMIC DNA]</scope>
    <source>
        <strain evidence="13">MIT17-664</strain>
    </source>
</reference>
<evidence type="ECO:0000256" key="7">
    <source>
        <dbReference type="ARBA" id="ARBA00022989"/>
    </source>
</evidence>
<dbReference type="InterPro" id="IPR003439">
    <property type="entry name" value="ABC_transporter-like_ATP-bd"/>
</dbReference>
<proteinExistence type="predicted"/>
<dbReference type="AlphaFoldDB" id="A0A4U7BEI2"/>
<dbReference type="OrthoDB" id="9760168at2"/>
<dbReference type="InterPro" id="IPR017871">
    <property type="entry name" value="ABC_transporter-like_CS"/>
</dbReference>
<name>A0A4U7BEI2_9BACT</name>
<dbReference type="InterPro" id="IPR036640">
    <property type="entry name" value="ABC1_TM_sf"/>
</dbReference>
<dbReference type="GO" id="GO:0005524">
    <property type="term" value="F:ATP binding"/>
    <property type="evidence" value="ECO:0007669"/>
    <property type="project" value="UniProtKB-KW"/>
</dbReference>
<dbReference type="RefSeq" id="WP_137621035.1">
    <property type="nucleotide sequence ID" value="NZ_NXLZ01000011.1"/>
</dbReference>
<evidence type="ECO:0000259" key="11">
    <source>
        <dbReference type="PROSITE" id="PS50929"/>
    </source>
</evidence>
<dbReference type="EMBL" id="NXLZ01000011">
    <property type="protein sequence ID" value="TKX30033.1"/>
    <property type="molecule type" value="Genomic_DNA"/>
</dbReference>
<evidence type="ECO:0000313" key="13">
    <source>
        <dbReference type="Proteomes" id="UP000308838"/>
    </source>
</evidence>
<evidence type="ECO:0000256" key="3">
    <source>
        <dbReference type="ARBA" id="ARBA00022475"/>
    </source>
</evidence>
<dbReference type="InterPro" id="IPR027417">
    <property type="entry name" value="P-loop_NTPase"/>
</dbReference>
<feature type="domain" description="ABC transmembrane type-1" evidence="11">
    <location>
        <begin position="26"/>
        <end position="308"/>
    </location>
</feature>
<dbReference type="CDD" id="cd18552">
    <property type="entry name" value="ABC_6TM_MsbA_like"/>
    <property type="match status" value="1"/>
</dbReference>
<dbReference type="SUPFAM" id="SSF52540">
    <property type="entry name" value="P-loop containing nucleoside triphosphate hydrolases"/>
    <property type="match status" value="1"/>
</dbReference>
<dbReference type="PROSITE" id="PS00211">
    <property type="entry name" value="ABC_TRANSPORTER_1"/>
    <property type="match status" value="1"/>
</dbReference>
<keyword evidence="4 9" id="KW-0812">Transmembrane</keyword>
<comment type="caution">
    <text evidence="12">The sequence shown here is derived from an EMBL/GenBank/DDBJ whole genome shotgun (WGS) entry which is preliminary data.</text>
</comment>
<keyword evidence="7 9" id="KW-1133">Transmembrane helix</keyword>
<evidence type="ECO:0000256" key="8">
    <source>
        <dbReference type="ARBA" id="ARBA00023136"/>
    </source>
</evidence>
<feature type="transmembrane region" description="Helical" evidence="9">
    <location>
        <begin position="21"/>
        <end position="46"/>
    </location>
</feature>
<evidence type="ECO:0000256" key="6">
    <source>
        <dbReference type="ARBA" id="ARBA00022840"/>
    </source>
</evidence>
<evidence type="ECO:0000256" key="9">
    <source>
        <dbReference type="SAM" id="Phobius"/>
    </source>
</evidence>
<dbReference type="InterPro" id="IPR003593">
    <property type="entry name" value="AAA+_ATPase"/>
</dbReference>
<keyword evidence="8 9" id="KW-0472">Membrane</keyword>
<dbReference type="PROSITE" id="PS50893">
    <property type="entry name" value="ABC_TRANSPORTER_2"/>
    <property type="match status" value="1"/>
</dbReference>
<evidence type="ECO:0000256" key="4">
    <source>
        <dbReference type="ARBA" id="ARBA00022692"/>
    </source>
</evidence>
<comment type="subcellular location">
    <subcellularLocation>
        <location evidence="1">Cell membrane</location>
        <topology evidence="1">Multi-pass membrane protein</topology>
    </subcellularLocation>
</comment>
<feature type="transmembrane region" description="Helical" evidence="9">
    <location>
        <begin position="61"/>
        <end position="79"/>
    </location>
</feature>
<sequence>MHKEMNLKEVLIRFKPFYKRYWKQFFIVGIGILLASGGTSATAYMIKPILDQIFIEKKETMLYFVPFLFVLVYFLKNAGSYLQTYYISYIGTDMLRVLRSKVLKNILRLDMDFFKQHRSGELISRCTNDIGALQSIVSNIIPDFLTQLITAIGLLAVVVIQSPKLAFFALIVLPIAIIPLFYLVKKLKLYARNIQEKNSDLLSRLGEIFSNIELVKANNAQEKERQKFDQENESFCKVILKSTRINALTSPMMEIVGSIGVAVVIIVGGREVINGTMSVGSFFSFISALFWAYTPIKRLSALYGSIQGAVAASERTFYLLDLEPQIKGGKKELKNIENIKFEKVEFAYDNSFKNVLDGIDFDFKKGETLALVGASGGGKSSIINLLMYFYEKKQGKILLNGLDISDFNIESLRDRIGLVTQNIYLFNDSFAENVAYSEYLDEKRVVEALKLANAYEFVESMGGIYAEIKEHGKNLSGGQKQRIAIARALYKNPDLLIFDEATSALDNESEKAIMKTIENLKKERLILMIAHRLSTVENADKIVMIDQGKVLAIGKDEELLKTCELYCKFKNKEKEIKA</sequence>
<dbReference type="SUPFAM" id="SSF90123">
    <property type="entry name" value="ABC transporter transmembrane region"/>
    <property type="match status" value="1"/>
</dbReference>
<feature type="domain" description="ABC transporter" evidence="10">
    <location>
        <begin position="339"/>
        <end position="572"/>
    </location>
</feature>
<evidence type="ECO:0000313" key="12">
    <source>
        <dbReference type="EMBL" id="TKX30033.1"/>
    </source>
</evidence>
<keyword evidence="13" id="KW-1185">Reference proteome</keyword>
<dbReference type="InterPro" id="IPR039421">
    <property type="entry name" value="Type_1_exporter"/>
</dbReference>
<evidence type="ECO:0000256" key="5">
    <source>
        <dbReference type="ARBA" id="ARBA00022741"/>
    </source>
</evidence>
<dbReference type="InterPro" id="IPR011527">
    <property type="entry name" value="ABC1_TM_dom"/>
</dbReference>
<dbReference type="Gene3D" id="3.40.50.300">
    <property type="entry name" value="P-loop containing nucleotide triphosphate hydrolases"/>
    <property type="match status" value="1"/>
</dbReference>
<dbReference type="GO" id="GO:0005886">
    <property type="term" value="C:plasma membrane"/>
    <property type="evidence" value="ECO:0007669"/>
    <property type="project" value="UniProtKB-SubCell"/>
</dbReference>
<keyword evidence="3" id="KW-1003">Cell membrane</keyword>
<dbReference type="PANTHER" id="PTHR43394">
    <property type="entry name" value="ATP-DEPENDENT PERMEASE MDL1, MITOCHONDRIAL"/>
    <property type="match status" value="1"/>
</dbReference>
<keyword evidence="6" id="KW-0067">ATP-binding</keyword>
<organism evidence="12 13">
    <name type="scientific">Campylobacter estrildidarum</name>
    <dbReference type="NCBI Taxonomy" id="2510189"/>
    <lineage>
        <taxon>Bacteria</taxon>
        <taxon>Pseudomonadati</taxon>
        <taxon>Campylobacterota</taxon>
        <taxon>Epsilonproteobacteria</taxon>
        <taxon>Campylobacterales</taxon>
        <taxon>Campylobacteraceae</taxon>
        <taxon>Campylobacter</taxon>
    </lineage>
</organism>
<evidence type="ECO:0000256" key="1">
    <source>
        <dbReference type="ARBA" id="ARBA00004651"/>
    </source>
</evidence>
<dbReference type="GO" id="GO:0016887">
    <property type="term" value="F:ATP hydrolysis activity"/>
    <property type="evidence" value="ECO:0007669"/>
    <property type="project" value="InterPro"/>
</dbReference>
<feature type="transmembrane region" description="Helical" evidence="9">
    <location>
        <begin position="247"/>
        <end position="267"/>
    </location>
</feature>
<feature type="transmembrane region" description="Helical" evidence="9">
    <location>
        <begin position="273"/>
        <end position="293"/>
    </location>
</feature>
<evidence type="ECO:0000256" key="2">
    <source>
        <dbReference type="ARBA" id="ARBA00022448"/>
    </source>
</evidence>
<dbReference type="PROSITE" id="PS50929">
    <property type="entry name" value="ABC_TM1F"/>
    <property type="match status" value="1"/>
</dbReference>
<keyword evidence="5" id="KW-0547">Nucleotide-binding</keyword>
<dbReference type="Gene3D" id="1.20.1560.10">
    <property type="entry name" value="ABC transporter type 1, transmembrane domain"/>
    <property type="match status" value="1"/>
</dbReference>
<dbReference type="PANTHER" id="PTHR43394:SF1">
    <property type="entry name" value="ATP-BINDING CASSETTE SUB-FAMILY B MEMBER 10, MITOCHONDRIAL"/>
    <property type="match status" value="1"/>
</dbReference>
<dbReference type="Proteomes" id="UP000308838">
    <property type="component" value="Unassembled WGS sequence"/>
</dbReference>
<keyword evidence="2" id="KW-0813">Transport</keyword>
<dbReference type="Pfam" id="PF00664">
    <property type="entry name" value="ABC_membrane"/>
    <property type="match status" value="1"/>
</dbReference>
<dbReference type="Pfam" id="PF00005">
    <property type="entry name" value="ABC_tran"/>
    <property type="match status" value="1"/>
</dbReference>
<evidence type="ECO:0000259" key="10">
    <source>
        <dbReference type="PROSITE" id="PS50893"/>
    </source>
</evidence>